<sequence length="201" mass="21122">MINVAVVDDQAMVRAGLVALLNLESDLHVVGEGETGQDAIEVAQLPGLDVLLLDVEMPQMDGLEALERIKGSACQVAILMLTTFDRPGWVTRALAGGASGFLVKDQPAAQLAEAIRRVHAGMRVVDPDLAARSLGLGQNPLTAREKDVLRAALDGGTSAQVARQVGLSEGTVRNHVTSAMAKTGGSSRMDAARRAHNNGWL</sequence>
<dbReference type="PANTHER" id="PTHR43214:SF42">
    <property type="entry name" value="TRANSCRIPTIONAL REGULATORY PROTEIN DESR"/>
    <property type="match status" value="1"/>
</dbReference>
<feature type="domain" description="HTH luxR-type" evidence="4">
    <location>
        <begin position="134"/>
        <end position="199"/>
    </location>
</feature>
<feature type="modified residue" description="4-aspartylphosphate" evidence="2">
    <location>
        <position position="54"/>
    </location>
</feature>
<proteinExistence type="predicted"/>
<dbReference type="PANTHER" id="PTHR43214">
    <property type="entry name" value="TWO-COMPONENT RESPONSE REGULATOR"/>
    <property type="match status" value="1"/>
</dbReference>
<dbReference type="Pfam" id="PF00196">
    <property type="entry name" value="GerE"/>
    <property type="match status" value="1"/>
</dbReference>
<dbReference type="CDD" id="cd06170">
    <property type="entry name" value="LuxR_C_like"/>
    <property type="match status" value="1"/>
</dbReference>
<dbReference type="SMART" id="SM00448">
    <property type="entry name" value="REC"/>
    <property type="match status" value="1"/>
</dbReference>
<dbReference type="Proteomes" id="UP000235122">
    <property type="component" value="Unassembled WGS sequence"/>
</dbReference>
<dbReference type="RefSeq" id="WP_024332007.1">
    <property type="nucleotide sequence ID" value="NZ_JASOXK010000007.1"/>
</dbReference>
<name>A0A2I1IN48_9ACTO</name>
<feature type="domain" description="Response regulatory" evidence="5">
    <location>
        <begin position="3"/>
        <end position="119"/>
    </location>
</feature>
<evidence type="ECO:0000259" key="4">
    <source>
        <dbReference type="PROSITE" id="PS50043"/>
    </source>
</evidence>
<dbReference type="InterPro" id="IPR039420">
    <property type="entry name" value="WalR-like"/>
</dbReference>
<gene>
    <name evidence="6" type="ORF">CYJ19_06840</name>
</gene>
<dbReference type="Gene3D" id="3.40.50.2300">
    <property type="match status" value="1"/>
</dbReference>
<dbReference type="SUPFAM" id="SSF52172">
    <property type="entry name" value="CheY-like"/>
    <property type="match status" value="1"/>
</dbReference>
<dbReference type="SMART" id="SM00421">
    <property type="entry name" value="HTH_LUXR"/>
    <property type="match status" value="1"/>
</dbReference>
<dbReference type="InterPro" id="IPR011006">
    <property type="entry name" value="CheY-like_superfamily"/>
</dbReference>
<evidence type="ECO:0000256" key="2">
    <source>
        <dbReference type="PROSITE-ProRule" id="PRU00169"/>
    </source>
</evidence>
<dbReference type="PROSITE" id="PS50110">
    <property type="entry name" value="RESPONSE_REGULATORY"/>
    <property type="match status" value="1"/>
</dbReference>
<dbReference type="PROSITE" id="PS50043">
    <property type="entry name" value="HTH_LUXR_2"/>
    <property type="match status" value="1"/>
</dbReference>
<dbReference type="InterPro" id="IPR016032">
    <property type="entry name" value="Sig_transdc_resp-reg_C-effctor"/>
</dbReference>
<evidence type="ECO:0000259" key="5">
    <source>
        <dbReference type="PROSITE" id="PS50110"/>
    </source>
</evidence>
<feature type="region of interest" description="Disordered" evidence="3">
    <location>
        <begin position="181"/>
        <end position="201"/>
    </location>
</feature>
<dbReference type="GO" id="GO:0006355">
    <property type="term" value="P:regulation of DNA-templated transcription"/>
    <property type="evidence" value="ECO:0007669"/>
    <property type="project" value="InterPro"/>
</dbReference>
<dbReference type="GO" id="GO:0000160">
    <property type="term" value="P:phosphorelay signal transduction system"/>
    <property type="evidence" value="ECO:0007669"/>
    <property type="project" value="InterPro"/>
</dbReference>
<dbReference type="InterPro" id="IPR000792">
    <property type="entry name" value="Tscrpt_reg_LuxR_C"/>
</dbReference>
<evidence type="ECO:0000313" key="7">
    <source>
        <dbReference type="Proteomes" id="UP000235122"/>
    </source>
</evidence>
<dbReference type="EMBL" id="PKKO01000003">
    <property type="protein sequence ID" value="PKY72550.1"/>
    <property type="molecule type" value="Genomic_DNA"/>
</dbReference>
<reference evidence="6 7" key="1">
    <citation type="submission" date="2017-12" db="EMBL/GenBank/DDBJ databases">
        <title>Phylogenetic diversity of female urinary microbiome.</title>
        <authorList>
            <person name="Thomas-White K."/>
            <person name="Wolfe A.J."/>
        </authorList>
    </citation>
    <scope>NUCLEOTIDE SEQUENCE [LARGE SCALE GENOMIC DNA]</scope>
    <source>
        <strain evidence="6 7">UMB0402</strain>
    </source>
</reference>
<protein>
    <submittedName>
        <fullName evidence="6">DNA-binding response regulator</fullName>
    </submittedName>
</protein>
<dbReference type="PROSITE" id="PS00622">
    <property type="entry name" value="HTH_LUXR_1"/>
    <property type="match status" value="1"/>
</dbReference>
<evidence type="ECO:0000256" key="3">
    <source>
        <dbReference type="SAM" id="MobiDB-lite"/>
    </source>
</evidence>
<dbReference type="SUPFAM" id="SSF46894">
    <property type="entry name" value="C-terminal effector domain of the bipartite response regulators"/>
    <property type="match status" value="1"/>
</dbReference>
<keyword evidence="7" id="KW-1185">Reference proteome</keyword>
<dbReference type="PRINTS" id="PR00038">
    <property type="entry name" value="HTHLUXR"/>
</dbReference>
<dbReference type="InterPro" id="IPR001789">
    <property type="entry name" value="Sig_transdc_resp-reg_receiver"/>
</dbReference>
<dbReference type="GO" id="GO:0003677">
    <property type="term" value="F:DNA binding"/>
    <property type="evidence" value="ECO:0007669"/>
    <property type="project" value="UniProtKB-KW"/>
</dbReference>
<organism evidence="6 7">
    <name type="scientific">Winkia neuii</name>
    <dbReference type="NCBI Taxonomy" id="33007"/>
    <lineage>
        <taxon>Bacteria</taxon>
        <taxon>Bacillati</taxon>
        <taxon>Actinomycetota</taxon>
        <taxon>Actinomycetes</taxon>
        <taxon>Actinomycetales</taxon>
        <taxon>Actinomycetaceae</taxon>
        <taxon>Winkia</taxon>
    </lineage>
</organism>
<dbReference type="Pfam" id="PF00072">
    <property type="entry name" value="Response_reg"/>
    <property type="match status" value="1"/>
</dbReference>
<comment type="caution">
    <text evidence="6">The sequence shown here is derived from an EMBL/GenBank/DDBJ whole genome shotgun (WGS) entry which is preliminary data.</text>
</comment>
<evidence type="ECO:0000256" key="1">
    <source>
        <dbReference type="ARBA" id="ARBA00023125"/>
    </source>
</evidence>
<keyword evidence="1 6" id="KW-0238">DNA-binding</keyword>
<dbReference type="GeneID" id="35866691"/>
<evidence type="ECO:0000313" key="6">
    <source>
        <dbReference type="EMBL" id="PKY72550.1"/>
    </source>
</evidence>
<accession>A0A2I1IN48</accession>
<dbReference type="AlphaFoldDB" id="A0A2I1IN48"/>
<keyword evidence="2" id="KW-0597">Phosphoprotein</keyword>
<dbReference type="STRING" id="33007.HMPREF3198_00336"/>